<feature type="region of interest" description="Disordered" evidence="3">
    <location>
        <begin position="343"/>
        <end position="370"/>
    </location>
</feature>
<evidence type="ECO:0000313" key="5">
    <source>
        <dbReference type="Proteomes" id="UP000515154"/>
    </source>
</evidence>
<feature type="compositionally biased region" description="Polar residues" evidence="3">
    <location>
        <begin position="220"/>
        <end position="231"/>
    </location>
</feature>
<dbReference type="InterPro" id="IPR000156">
    <property type="entry name" value="Ran_bind_dom"/>
</dbReference>
<dbReference type="Gene3D" id="2.30.29.30">
    <property type="entry name" value="Pleckstrin-homology domain (PH domain)/Phosphotyrosine-binding domain (PTB)"/>
    <property type="match status" value="1"/>
</dbReference>
<dbReference type="Pfam" id="PF00638">
    <property type="entry name" value="Ran_BP1"/>
    <property type="match status" value="1"/>
</dbReference>
<evidence type="ECO:0000313" key="6">
    <source>
        <dbReference type="RefSeq" id="XP_029641934.1"/>
    </source>
</evidence>
<dbReference type="RefSeq" id="XP_036362525.1">
    <property type="nucleotide sequence ID" value="XM_036506632.1"/>
</dbReference>
<keyword evidence="2" id="KW-0539">Nucleus</keyword>
<dbReference type="PANTHER" id="PTHR23138">
    <property type="entry name" value="RAN BINDING PROTEIN"/>
    <property type="match status" value="1"/>
</dbReference>
<dbReference type="PROSITE" id="PS50196">
    <property type="entry name" value="RANBD1"/>
    <property type="match status" value="1"/>
</dbReference>
<sequence>MADTEADPTQGSLESEPGSSNKEKLADSTTQDASPSVSESKTGDTNGVVSSTSSLGSCQSSSSSIASPQTVSSSFISPSRLRFCKPSVTVLGVSTSSNPVLAASKMMPNPFAPKASLKSETVSLASITSQSCEGIIAPSRFGASRQADPDSTDGKRSVFWNTSLLAPSKFNVQSSQNVHSLIKPATLPDPTNKNSVDKSQQDADSSSSKRVGDTAAPKENVSSNSDLNQQKTADGGITTTTGDNDTTSSSSSSSSSSSKFSTPIFSRVGNNNSPVNLHTGQTSVNNNTEAAAATTTTSTGGEFLFGTNLHERVVGLNQNSEKSNNCSGFVFGENLADRVVAADKPSSPLPDHNDSSEEITNNEKPCQSLEESAREYQMKHDVRTEYKEIEVKTGEEDESNVLQSNCKLFVFDKPTLVWIERGQGVLRLNDLVGNDSEKFQSRLVMRSQGSLRVILNTKIWTGMTVKKASQKSVRLTATDGDGVKVFLIVANPKDSDNIMRAIEWRIQQLKTEEEELEKRNASKRKSESQDRVSPKKLKKLPELSASVSSVESKSISKEESDSSVLDPETEASNESYTSSQTVRSESD</sequence>
<evidence type="ECO:0000256" key="2">
    <source>
        <dbReference type="ARBA" id="ARBA00023242"/>
    </source>
</evidence>
<organism evidence="5 6">
    <name type="scientific">Octopus sinensis</name>
    <name type="common">East Asian common octopus</name>
    <dbReference type="NCBI Taxonomy" id="2607531"/>
    <lineage>
        <taxon>Eukaryota</taxon>
        <taxon>Metazoa</taxon>
        <taxon>Spiralia</taxon>
        <taxon>Lophotrochozoa</taxon>
        <taxon>Mollusca</taxon>
        <taxon>Cephalopoda</taxon>
        <taxon>Coleoidea</taxon>
        <taxon>Octopodiformes</taxon>
        <taxon>Octopoda</taxon>
        <taxon>Incirrata</taxon>
        <taxon>Octopodidae</taxon>
        <taxon>Octopus</taxon>
    </lineage>
</organism>
<gene>
    <name evidence="6 7" type="primary">LOC115216600</name>
</gene>
<proteinExistence type="predicted"/>
<feature type="region of interest" description="Disordered" evidence="3">
    <location>
        <begin position="1"/>
        <end position="74"/>
    </location>
</feature>
<dbReference type="CDD" id="cd13180">
    <property type="entry name" value="RanBD_RanBP3"/>
    <property type="match status" value="1"/>
</dbReference>
<dbReference type="InterPro" id="IPR045255">
    <property type="entry name" value="RanBP1-like"/>
</dbReference>
<name>A0A6P7SUL0_9MOLL</name>
<accession>A0A6P7SUL0</accession>
<evidence type="ECO:0000259" key="4">
    <source>
        <dbReference type="PROSITE" id="PS50196"/>
    </source>
</evidence>
<evidence type="ECO:0000256" key="3">
    <source>
        <dbReference type="SAM" id="MobiDB-lite"/>
    </source>
</evidence>
<feature type="compositionally biased region" description="Polar residues" evidence="3">
    <location>
        <begin position="570"/>
        <end position="587"/>
    </location>
</feature>
<dbReference type="AlphaFoldDB" id="A0A6P7SUL0"/>
<feature type="compositionally biased region" description="Low complexity" evidence="3">
    <location>
        <begin position="50"/>
        <end position="74"/>
    </location>
</feature>
<protein>
    <submittedName>
        <fullName evidence="6 7">Ran-binding protein 3 isoform X1</fullName>
    </submittedName>
</protein>
<dbReference type="InterPro" id="IPR011993">
    <property type="entry name" value="PH-like_dom_sf"/>
</dbReference>
<feature type="compositionally biased region" description="Basic and acidic residues" evidence="3">
    <location>
        <begin position="516"/>
        <end position="533"/>
    </location>
</feature>
<reference evidence="6 7" key="1">
    <citation type="submission" date="2025-08" db="UniProtKB">
        <authorList>
            <consortium name="RefSeq"/>
        </authorList>
    </citation>
    <scope>IDENTIFICATION</scope>
</reference>
<feature type="compositionally biased region" description="Polar residues" evidence="3">
    <location>
        <begin position="27"/>
        <end position="49"/>
    </location>
</feature>
<feature type="region of interest" description="Disordered" evidence="3">
    <location>
        <begin position="183"/>
        <end position="280"/>
    </location>
</feature>
<dbReference type="GO" id="GO:0006611">
    <property type="term" value="P:protein export from nucleus"/>
    <property type="evidence" value="ECO:0007669"/>
    <property type="project" value="TreeGrafter"/>
</dbReference>
<feature type="domain" description="RanBD1" evidence="4">
    <location>
        <begin position="362"/>
        <end position="466"/>
    </location>
</feature>
<dbReference type="PANTHER" id="PTHR23138:SF142">
    <property type="entry name" value="RAN-BINDING PROTEIN 3B-RELATED"/>
    <property type="match status" value="1"/>
</dbReference>
<dbReference type="Proteomes" id="UP000515154">
    <property type="component" value="Linkage group LG10"/>
</dbReference>
<evidence type="ECO:0000256" key="1">
    <source>
        <dbReference type="ARBA" id="ARBA00004123"/>
    </source>
</evidence>
<feature type="compositionally biased region" description="Low complexity" evidence="3">
    <location>
        <begin position="232"/>
        <end position="258"/>
    </location>
</feature>
<comment type="subcellular location">
    <subcellularLocation>
        <location evidence="1">Nucleus</location>
    </subcellularLocation>
</comment>
<dbReference type="RefSeq" id="XP_029641934.1">
    <property type="nucleotide sequence ID" value="XM_029786074.2"/>
</dbReference>
<dbReference type="SMART" id="SM00160">
    <property type="entry name" value="RanBD"/>
    <property type="match status" value="1"/>
</dbReference>
<keyword evidence="5" id="KW-1185">Reference proteome</keyword>
<dbReference type="KEGG" id="osn:115216600"/>
<evidence type="ECO:0000313" key="7">
    <source>
        <dbReference type="RefSeq" id="XP_036362525.1"/>
    </source>
</evidence>
<feature type="compositionally biased region" description="Polar residues" evidence="3">
    <location>
        <begin position="259"/>
        <end position="280"/>
    </location>
</feature>
<feature type="compositionally biased region" description="Polar residues" evidence="3">
    <location>
        <begin position="7"/>
        <end position="20"/>
    </location>
</feature>
<feature type="region of interest" description="Disordered" evidence="3">
    <location>
        <begin position="516"/>
        <end position="587"/>
    </location>
</feature>
<feature type="compositionally biased region" description="Low complexity" evidence="3">
    <location>
        <begin position="544"/>
        <end position="553"/>
    </location>
</feature>
<dbReference type="GO" id="GO:0005634">
    <property type="term" value="C:nucleus"/>
    <property type="evidence" value="ECO:0007669"/>
    <property type="project" value="UniProtKB-SubCell"/>
</dbReference>
<dbReference type="SUPFAM" id="SSF50729">
    <property type="entry name" value="PH domain-like"/>
    <property type="match status" value="1"/>
</dbReference>